<protein>
    <submittedName>
        <fullName evidence="3">Uncharacterized protein</fullName>
    </submittedName>
</protein>
<feature type="coiled-coil region" evidence="1">
    <location>
        <begin position="258"/>
        <end position="295"/>
    </location>
</feature>
<evidence type="ECO:0000313" key="4">
    <source>
        <dbReference type="Proteomes" id="UP001172457"/>
    </source>
</evidence>
<evidence type="ECO:0000313" key="3">
    <source>
        <dbReference type="EMBL" id="KAJ9567895.1"/>
    </source>
</evidence>
<feature type="region of interest" description="Disordered" evidence="2">
    <location>
        <begin position="355"/>
        <end position="389"/>
    </location>
</feature>
<keyword evidence="1" id="KW-0175">Coiled coil</keyword>
<comment type="caution">
    <text evidence="3">The sequence shown here is derived from an EMBL/GenBank/DDBJ whole genome shotgun (WGS) entry which is preliminary data.</text>
</comment>
<proteinExistence type="predicted"/>
<evidence type="ECO:0000256" key="1">
    <source>
        <dbReference type="SAM" id="Coils"/>
    </source>
</evidence>
<dbReference type="EMBL" id="JARYMX010000001">
    <property type="protein sequence ID" value="KAJ9567895.1"/>
    <property type="molecule type" value="Genomic_DNA"/>
</dbReference>
<accession>A0AA38U7E7</accession>
<name>A0AA38U7E7_9ASTR</name>
<gene>
    <name evidence="3" type="ORF">OSB04_003861</name>
</gene>
<evidence type="ECO:0000256" key="2">
    <source>
        <dbReference type="SAM" id="MobiDB-lite"/>
    </source>
</evidence>
<dbReference type="AlphaFoldDB" id="A0AA38U7E7"/>
<dbReference type="Proteomes" id="UP001172457">
    <property type="component" value="Chromosome 1"/>
</dbReference>
<sequence length="426" mass="48421">MAKLHSKLARIISRKDQLKLSFNHLKSQIKIGLLEAEDVFSSLAVPLTKLVGLKTAEMAEEGRSSTVFMNITSQSSQNSAIVLYSSVHRKSSVNCRFVACDIIQGKYEDMSRMEKEYDVHKLEEDYTNNAIMAGKELIQKQKSQLIQLVQLLKQVENGVNSSQRSMFQTIDDHKECIHTFVQKAFTYIQQSSHDADASTFTLKLLKVMYNQVFAVLRSVEGGVENLVNKLAEQMCKPMTEYVKSFKAEMTSGTFPRVLIALEDMREAARDGRSELEQTRKKLRVAEERETEALNMLKESEEIIKSMKGYLGYFTDDKKESAGHYAKNKLLTPQEDSAKEDKLLWDLLKKKRTCQPESPFGPEELFPIGTSTRHQKTTREKPSMITRRPGTRAYTKTKVHSFDLLLPLGPSPSVTTRKALARKHLAP</sequence>
<reference evidence="3" key="1">
    <citation type="submission" date="2023-03" db="EMBL/GenBank/DDBJ databases">
        <title>Chromosome-scale reference genome and RAD-based genetic map of yellow starthistle (Centaurea solstitialis) reveal putative structural variation and QTLs associated with invader traits.</title>
        <authorList>
            <person name="Reatini B."/>
            <person name="Cang F.A."/>
            <person name="Jiang Q."/>
            <person name="Mckibben M.T.W."/>
            <person name="Barker M.S."/>
            <person name="Rieseberg L.H."/>
            <person name="Dlugosch K.M."/>
        </authorList>
    </citation>
    <scope>NUCLEOTIDE SEQUENCE</scope>
    <source>
        <strain evidence="3">CAN-66</strain>
        <tissue evidence="3">Leaf</tissue>
    </source>
</reference>
<organism evidence="3 4">
    <name type="scientific">Centaurea solstitialis</name>
    <name type="common">yellow star-thistle</name>
    <dbReference type="NCBI Taxonomy" id="347529"/>
    <lineage>
        <taxon>Eukaryota</taxon>
        <taxon>Viridiplantae</taxon>
        <taxon>Streptophyta</taxon>
        <taxon>Embryophyta</taxon>
        <taxon>Tracheophyta</taxon>
        <taxon>Spermatophyta</taxon>
        <taxon>Magnoliopsida</taxon>
        <taxon>eudicotyledons</taxon>
        <taxon>Gunneridae</taxon>
        <taxon>Pentapetalae</taxon>
        <taxon>asterids</taxon>
        <taxon>campanulids</taxon>
        <taxon>Asterales</taxon>
        <taxon>Asteraceae</taxon>
        <taxon>Carduoideae</taxon>
        <taxon>Cardueae</taxon>
        <taxon>Centaureinae</taxon>
        <taxon>Centaurea</taxon>
    </lineage>
</organism>
<keyword evidence="4" id="KW-1185">Reference proteome</keyword>